<dbReference type="EMBL" id="JARPUR010000002">
    <property type="protein sequence ID" value="KAK4882398.1"/>
    <property type="molecule type" value="Genomic_DNA"/>
</dbReference>
<comment type="caution">
    <text evidence="1">The sequence shown here is derived from an EMBL/GenBank/DDBJ whole genome shotgun (WGS) entry which is preliminary data.</text>
</comment>
<protein>
    <submittedName>
        <fullName evidence="1">Uncharacterized protein</fullName>
    </submittedName>
</protein>
<name>A0AAN7PD32_9COLE</name>
<evidence type="ECO:0000313" key="1">
    <source>
        <dbReference type="EMBL" id="KAK4882398.1"/>
    </source>
</evidence>
<evidence type="ECO:0000313" key="2">
    <source>
        <dbReference type="Proteomes" id="UP001353858"/>
    </source>
</evidence>
<dbReference type="AlphaFoldDB" id="A0AAN7PD32"/>
<dbReference type="Proteomes" id="UP001353858">
    <property type="component" value="Unassembled WGS sequence"/>
</dbReference>
<sequence length="128" mass="14738">MVDDDGRFHTINDKLDSCLRLLGTLMVDMKDLKQRIVANNDPYNGELLTKIESKLKNDLPLNSREEVSAFNAKLLESKDYHREFVRVLKQVGGANADNSWEGKKTKYKLNDLKLIKTCEKVILKKFPL</sequence>
<accession>A0AAN7PD32</accession>
<proteinExistence type="predicted"/>
<organism evidence="1 2">
    <name type="scientific">Aquatica leii</name>
    <dbReference type="NCBI Taxonomy" id="1421715"/>
    <lineage>
        <taxon>Eukaryota</taxon>
        <taxon>Metazoa</taxon>
        <taxon>Ecdysozoa</taxon>
        <taxon>Arthropoda</taxon>
        <taxon>Hexapoda</taxon>
        <taxon>Insecta</taxon>
        <taxon>Pterygota</taxon>
        <taxon>Neoptera</taxon>
        <taxon>Endopterygota</taxon>
        <taxon>Coleoptera</taxon>
        <taxon>Polyphaga</taxon>
        <taxon>Elateriformia</taxon>
        <taxon>Elateroidea</taxon>
        <taxon>Lampyridae</taxon>
        <taxon>Luciolinae</taxon>
        <taxon>Aquatica</taxon>
    </lineage>
</organism>
<keyword evidence="2" id="KW-1185">Reference proteome</keyword>
<gene>
    <name evidence="1" type="ORF">RN001_005717</name>
</gene>
<reference evidence="2" key="1">
    <citation type="submission" date="2023-01" db="EMBL/GenBank/DDBJ databases">
        <title>Key to firefly adult light organ development and bioluminescence: homeobox transcription factors regulate luciferase expression and transportation to peroxisome.</title>
        <authorList>
            <person name="Fu X."/>
        </authorList>
    </citation>
    <scope>NUCLEOTIDE SEQUENCE [LARGE SCALE GENOMIC DNA]</scope>
</reference>